<comment type="subcellular location">
    <subcellularLocation>
        <location evidence="1">Cell membrane</location>
        <topology evidence="1">Multi-pass membrane protein</topology>
    </subcellularLocation>
</comment>
<feature type="transmembrane region" description="Helical" evidence="6">
    <location>
        <begin position="87"/>
        <end position="107"/>
    </location>
</feature>
<feature type="transmembrane region" description="Helical" evidence="6">
    <location>
        <begin position="316"/>
        <end position="339"/>
    </location>
</feature>
<feature type="transmembrane region" description="Helical" evidence="6">
    <location>
        <begin position="113"/>
        <end position="132"/>
    </location>
</feature>
<dbReference type="Pfam" id="PF07690">
    <property type="entry name" value="MFS_1"/>
    <property type="match status" value="1"/>
</dbReference>
<feature type="transmembrane region" description="Helical" evidence="6">
    <location>
        <begin position="351"/>
        <end position="373"/>
    </location>
</feature>
<reference evidence="8 9" key="1">
    <citation type="submission" date="2019-07" db="EMBL/GenBank/DDBJ databases">
        <title>Quadrisphaera sp. strain DD2A genome sequencing and assembly.</title>
        <authorList>
            <person name="Kim I."/>
        </authorList>
    </citation>
    <scope>NUCLEOTIDE SEQUENCE [LARGE SCALE GENOMIC DNA]</scope>
    <source>
        <strain evidence="8 9">DD2A</strain>
    </source>
</reference>
<dbReference type="GO" id="GO:0022857">
    <property type="term" value="F:transmembrane transporter activity"/>
    <property type="evidence" value="ECO:0007669"/>
    <property type="project" value="InterPro"/>
</dbReference>
<name>A0A5C8ZF18_9ACTN</name>
<dbReference type="OrthoDB" id="9180256at2"/>
<evidence type="ECO:0000259" key="7">
    <source>
        <dbReference type="PROSITE" id="PS50850"/>
    </source>
</evidence>
<dbReference type="InterPro" id="IPR011701">
    <property type="entry name" value="MFS"/>
</dbReference>
<keyword evidence="4 6" id="KW-0472">Membrane</keyword>
<evidence type="ECO:0000256" key="3">
    <source>
        <dbReference type="ARBA" id="ARBA00022989"/>
    </source>
</evidence>
<evidence type="ECO:0000313" key="9">
    <source>
        <dbReference type="Proteomes" id="UP000321234"/>
    </source>
</evidence>
<accession>A0A5C8ZF18</accession>
<dbReference type="Gene3D" id="1.20.1250.20">
    <property type="entry name" value="MFS general substrate transporter like domains"/>
    <property type="match status" value="2"/>
</dbReference>
<evidence type="ECO:0000256" key="2">
    <source>
        <dbReference type="ARBA" id="ARBA00022692"/>
    </source>
</evidence>
<feature type="transmembrane region" description="Helical" evidence="6">
    <location>
        <begin position="177"/>
        <end position="195"/>
    </location>
</feature>
<feature type="transmembrane region" description="Helical" evidence="6">
    <location>
        <begin position="21"/>
        <end position="44"/>
    </location>
</feature>
<feature type="transmembrane region" description="Helical" evidence="6">
    <location>
        <begin position="379"/>
        <end position="401"/>
    </location>
</feature>
<evidence type="ECO:0000313" key="8">
    <source>
        <dbReference type="EMBL" id="TXR55879.1"/>
    </source>
</evidence>
<keyword evidence="3 6" id="KW-1133">Transmembrane helix</keyword>
<evidence type="ECO:0000256" key="1">
    <source>
        <dbReference type="ARBA" id="ARBA00004651"/>
    </source>
</evidence>
<dbReference type="RefSeq" id="WP_147926933.1">
    <property type="nucleotide sequence ID" value="NZ_VKAC01000007.1"/>
</dbReference>
<dbReference type="PANTHER" id="PTHR23542">
    <property type="match status" value="1"/>
</dbReference>
<dbReference type="PROSITE" id="PS50850">
    <property type="entry name" value="MFS"/>
    <property type="match status" value="1"/>
</dbReference>
<dbReference type="InterPro" id="IPR020846">
    <property type="entry name" value="MFS_dom"/>
</dbReference>
<feature type="transmembrane region" description="Helical" evidence="6">
    <location>
        <begin position="50"/>
        <end position="75"/>
    </location>
</feature>
<feature type="domain" description="Major facilitator superfamily (MFS) profile" evidence="7">
    <location>
        <begin position="220"/>
        <end position="426"/>
    </location>
</feature>
<dbReference type="AlphaFoldDB" id="A0A5C8ZF18"/>
<dbReference type="GO" id="GO:0005886">
    <property type="term" value="C:plasma membrane"/>
    <property type="evidence" value="ECO:0007669"/>
    <property type="project" value="UniProtKB-SubCell"/>
</dbReference>
<feature type="region of interest" description="Disordered" evidence="5">
    <location>
        <begin position="405"/>
        <end position="426"/>
    </location>
</feature>
<dbReference type="EMBL" id="VKAC01000007">
    <property type="protein sequence ID" value="TXR55879.1"/>
    <property type="molecule type" value="Genomic_DNA"/>
</dbReference>
<dbReference type="SUPFAM" id="SSF103473">
    <property type="entry name" value="MFS general substrate transporter"/>
    <property type="match status" value="1"/>
</dbReference>
<keyword evidence="2 6" id="KW-0812">Transmembrane</keyword>
<feature type="transmembrane region" description="Helical" evidence="6">
    <location>
        <begin position="256"/>
        <end position="278"/>
    </location>
</feature>
<keyword evidence="9" id="KW-1185">Reference proteome</keyword>
<protein>
    <submittedName>
        <fullName evidence="8">MFS transporter</fullName>
    </submittedName>
</protein>
<dbReference type="InterPro" id="IPR036259">
    <property type="entry name" value="MFS_trans_sf"/>
</dbReference>
<comment type="caution">
    <text evidence="8">The sequence shown here is derived from an EMBL/GenBank/DDBJ whole genome shotgun (WGS) entry which is preliminary data.</text>
</comment>
<evidence type="ECO:0000256" key="5">
    <source>
        <dbReference type="SAM" id="MobiDB-lite"/>
    </source>
</evidence>
<proteinExistence type="predicted"/>
<dbReference type="PANTHER" id="PTHR23542:SF1">
    <property type="entry name" value="MAJOR FACILITATOR SUPERFAMILY (MFS) PROFILE DOMAIN-CONTAINING PROTEIN"/>
    <property type="match status" value="1"/>
</dbReference>
<organism evidence="8 9">
    <name type="scientific">Quadrisphaera setariae</name>
    <dbReference type="NCBI Taxonomy" id="2593304"/>
    <lineage>
        <taxon>Bacteria</taxon>
        <taxon>Bacillati</taxon>
        <taxon>Actinomycetota</taxon>
        <taxon>Actinomycetes</taxon>
        <taxon>Kineosporiales</taxon>
        <taxon>Kineosporiaceae</taxon>
        <taxon>Quadrisphaera</taxon>
    </lineage>
</organism>
<evidence type="ECO:0000256" key="4">
    <source>
        <dbReference type="ARBA" id="ARBA00023136"/>
    </source>
</evidence>
<gene>
    <name evidence="8" type="ORF">FMM08_13825</name>
</gene>
<sequence length="426" mass="40674">MSLTASFAPYAELRRAAGTPYLVTAFAARLPITLVPVSVLAAVTTGTGSVAVGGLAAAATSVGEAVGGPTLGALADRLARRGGQRPVLLVAAAVNVAALLVVAVGAASLPVPLLLLATLVAGFAMPPIGSFSRARWMRRTPALVPTAMAGESAADEVAYVLGPALAGLVAIAGSPSASLLVAGVLVAVAVPAFALHPSATAPAAGTTPAPTDDDAGASGALLRRLAVVIVAAVGMGLFFGGGQTTLTAAAQEAGSIGAGGLLVAAMGVGSAFTALAMVAVPDRVSLAARLAAAAGVLLVGIATMAVSLALTPSLVALAAATALAGLAVGPAMVTITSMAAERSAAGSGATAMTLVGSGIVIGVGTGAAAAGWLAEHHGALHATGVLAVAALVLLAAAAASWRRPARPLPEQAPRSSTQGAAREAAA</sequence>
<feature type="transmembrane region" description="Helical" evidence="6">
    <location>
        <begin position="225"/>
        <end position="250"/>
    </location>
</feature>
<dbReference type="Proteomes" id="UP000321234">
    <property type="component" value="Unassembled WGS sequence"/>
</dbReference>
<feature type="transmembrane region" description="Helical" evidence="6">
    <location>
        <begin position="290"/>
        <end position="310"/>
    </location>
</feature>
<evidence type="ECO:0000256" key="6">
    <source>
        <dbReference type="SAM" id="Phobius"/>
    </source>
</evidence>